<name>A0ABP9AFT8_9ACTN</name>
<evidence type="ECO:0000313" key="2">
    <source>
        <dbReference type="EMBL" id="GAA4780854.1"/>
    </source>
</evidence>
<protein>
    <recommendedName>
        <fullName evidence="4">WXG100 family type VII secretion target</fullName>
    </recommendedName>
</protein>
<organism evidence="2 3">
    <name type="scientific">Streptomyces sanyensis</name>
    <dbReference type="NCBI Taxonomy" id="568869"/>
    <lineage>
        <taxon>Bacteria</taxon>
        <taxon>Bacillati</taxon>
        <taxon>Actinomycetota</taxon>
        <taxon>Actinomycetes</taxon>
        <taxon>Kitasatosporales</taxon>
        <taxon>Streptomycetaceae</taxon>
        <taxon>Streptomyces</taxon>
    </lineage>
</organism>
<comment type="caution">
    <text evidence="2">The sequence shown here is derived from an EMBL/GenBank/DDBJ whole genome shotgun (WGS) entry which is preliminary data.</text>
</comment>
<accession>A0ABP9AFT8</accession>
<evidence type="ECO:0008006" key="4">
    <source>
        <dbReference type="Google" id="ProtNLM"/>
    </source>
</evidence>
<proteinExistence type="predicted"/>
<dbReference type="RefSeq" id="WP_345614187.1">
    <property type="nucleotide sequence ID" value="NZ_BAABJV010000007.1"/>
</dbReference>
<evidence type="ECO:0000256" key="1">
    <source>
        <dbReference type="SAM" id="MobiDB-lite"/>
    </source>
</evidence>
<feature type="region of interest" description="Disordered" evidence="1">
    <location>
        <begin position="498"/>
        <end position="519"/>
    </location>
</feature>
<keyword evidence="3" id="KW-1185">Reference proteome</keyword>
<evidence type="ECO:0000313" key="3">
    <source>
        <dbReference type="Proteomes" id="UP001501147"/>
    </source>
</evidence>
<dbReference type="EMBL" id="BAABJV010000007">
    <property type="protein sequence ID" value="GAA4780854.1"/>
    <property type="molecule type" value="Genomic_DNA"/>
</dbReference>
<dbReference type="Proteomes" id="UP001501147">
    <property type="component" value="Unassembled WGS sequence"/>
</dbReference>
<sequence length="753" mass="83048">MLSYRDVVSADLGSLTSTADDWDDMADGFRRLEEAYSGTVLGVATGGEWVGISAAAAAVKFSATKAEFAAGQTEARAIADILRDAHGQFTLLVGAVRDVVEQAKKDGMEVDSNGTVHFDFTELNKYRNDPDSKDLAAEKRAAVGVWNEKVKQAVKAVDDADKGVKLALHDAAGVKSFFERMFDSVLGRDGFNANAVGDIELVEARRAKAYADQILAGGEPSDLAEWERLMRDNSQDRVFSQTLLNSLGPEDTLKLSNRLNDLAYLDDVKDKRSYLHINTGLANSLATATRVPEFLGPRGADGKRQPLKYGSEEYQERFGEWRASSDGRFYREWIDELDRLGDDEFDSEVVGEKISLGHGHGQEVRGYQSLVTLMQQGEGYSPSFVSEVTDNMIAMEKKDPDIWDLRGDFSGDKDGWFANDPVDGALGVMSRDPEGAAVYLDPATDEGKKRFEYLLGQGDGARDWDVVDTREYRKVETSGPDVEDADTRAGLGAALTAAATGVDPSGGEPRPTSHSEANDRVFKHSLEFLSKQGDEMHSALRDDMAKILINHGREVHEEMSDTSNLVSKVDEDHLREMAKQISRSRDSYDILNAGINYAIVESFHDDGEEPSNTLSAAGRTIGFLEEARYNAMQGDLRDLSWEKAWSYHTSGAVLNFIPVVGDIAQRGADMVTSYWVQSETERLEGEAVQENQRTYDRRQAQLKSLADQWYTANPEWAAEEAQYSTPKGRYYRIEEAANAGNSAFDGSSGEKES</sequence>
<reference evidence="3" key="1">
    <citation type="journal article" date="2019" name="Int. J. Syst. Evol. Microbiol.">
        <title>The Global Catalogue of Microorganisms (GCM) 10K type strain sequencing project: providing services to taxonomists for standard genome sequencing and annotation.</title>
        <authorList>
            <consortium name="The Broad Institute Genomics Platform"/>
            <consortium name="The Broad Institute Genome Sequencing Center for Infectious Disease"/>
            <person name="Wu L."/>
            <person name="Ma J."/>
        </authorList>
    </citation>
    <scope>NUCLEOTIDE SEQUENCE [LARGE SCALE GENOMIC DNA]</scope>
    <source>
        <strain evidence="3">JCM 18324</strain>
    </source>
</reference>
<gene>
    <name evidence="2" type="ORF">GCM10023329_32880</name>
</gene>